<dbReference type="OrthoDB" id="10023951at2759"/>
<dbReference type="PANTHER" id="PTHR12353">
    <property type="entry name" value="DISKS LARGE-ASSOCIATED PROTEIN DAP SAP90/PSD-95-ASSOCIATED PROTEIN"/>
    <property type="match status" value="1"/>
</dbReference>
<dbReference type="GO" id="GO:0007059">
    <property type="term" value="P:chromosome segregation"/>
    <property type="evidence" value="ECO:0007669"/>
    <property type="project" value="TreeGrafter"/>
</dbReference>
<sequence length="842" mass="94549">MGDVSEFFKMHLNLFNKASVMGQKSNANRKEFELLRKCKRDTLMKFRRNIPENPSPYVTPVSNKINETQLQRNNQQFNANNNNSNSSVPAKKIVPNKRLELLAKWKAEKEERKRVERAKAKPIFKICHVSREALPDVSNANKVIKGKPIVTLSKKEHHQFAPPNHKFKPPSGIKPFEFTLSPAKSQKDFCLISKAINTLAEGKKILKNQIIKNIETSSALVVPSTHKQNKLNSHIPEKNKLYTNDTSASTRITRNKSKNLKKNFNTKVDSSIVSSTPIVKSKSNKELCSETGGQKKNSSHQALKNVSQLETTDSTFSSTPIVKSKLDKELFSKTGRQKKNSSHQAPSNVSQLDTTDSTVSSTHIVKSKLNKESCSKTGRQKENSSNQSLKNASQLERTDSTVSGTHIVKSKLNKESYSKTGRLKKNSSNQSLRNTSQIEKTDSSVSRSPIVKSKLYEESCRKTARQKNNCSNESLRNSSHQETTQFGNKLNGVSSLPSPPVVVNLSPPVNKLVDVPVYVSPYVTLSRGKRSARKEYKVRNSLEININDNEILKNISSCTNPQSGANYFTNKLDMEIEKILSICNKWETYLKGPEVPEEARSSIDVAIGQSKLLISKKFQQFRGLIDQCRSPNVDEKAITCSDLHGFWDMIYMQVEDVEKRFNNLDRLKDNNWEEMLPEIKVPEKKCRGRPKKVSATSKLKNLIEAARKQKKNENESDIVEGSNNVHIATRDQILVNGSAKKNLRNSLLTSQSRLSCSSSPGLTMMKISQSIKQGQGVTPVKGILKAEVNNSTGKKSVIFKEDLLIKKLSKISLFNNENKENSPENVKCPLTPRRSARLSKLN</sequence>
<dbReference type="CTD" id="36498"/>
<feature type="compositionally biased region" description="Polar residues" evidence="2">
    <location>
        <begin position="466"/>
        <end position="492"/>
    </location>
</feature>
<dbReference type="Pfam" id="PF03359">
    <property type="entry name" value="GKAP"/>
    <property type="match status" value="1"/>
</dbReference>
<dbReference type="GO" id="GO:0007052">
    <property type="term" value="P:mitotic spindle organization"/>
    <property type="evidence" value="ECO:0007669"/>
    <property type="project" value="TreeGrafter"/>
</dbReference>
<dbReference type="Proteomes" id="UP000504635">
    <property type="component" value="Unplaced"/>
</dbReference>
<proteinExistence type="inferred from homology"/>
<dbReference type="GO" id="GO:0023052">
    <property type="term" value="P:signaling"/>
    <property type="evidence" value="ECO:0007669"/>
    <property type="project" value="InterPro"/>
</dbReference>
<dbReference type="GO" id="GO:0051382">
    <property type="term" value="P:kinetochore assembly"/>
    <property type="evidence" value="ECO:0007669"/>
    <property type="project" value="TreeGrafter"/>
</dbReference>
<feature type="compositionally biased region" description="Polar residues" evidence="2">
    <location>
        <begin position="342"/>
        <end position="364"/>
    </location>
</feature>
<dbReference type="InterPro" id="IPR005026">
    <property type="entry name" value="SAPAP"/>
</dbReference>
<reference evidence="4" key="1">
    <citation type="submission" date="2025-08" db="UniProtKB">
        <authorList>
            <consortium name="RefSeq"/>
        </authorList>
    </citation>
    <scope>IDENTIFICATION</scope>
    <source>
        <tissue evidence="4">Gonads</tissue>
    </source>
</reference>
<dbReference type="InParanoid" id="A0A6J2YK19"/>
<feature type="region of interest" description="Disordered" evidence="2">
    <location>
        <begin position="333"/>
        <end position="492"/>
    </location>
</feature>
<dbReference type="GO" id="GO:0008017">
    <property type="term" value="F:microtubule binding"/>
    <property type="evidence" value="ECO:0007669"/>
    <property type="project" value="TreeGrafter"/>
</dbReference>
<feature type="compositionally biased region" description="Polar residues" evidence="2">
    <location>
        <begin position="383"/>
        <end position="404"/>
    </location>
</feature>
<feature type="compositionally biased region" description="Polar residues" evidence="2">
    <location>
        <begin position="426"/>
        <end position="447"/>
    </location>
</feature>
<dbReference type="GO" id="GO:0051642">
    <property type="term" value="P:centrosome localization"/>
    <property type="evidence" value="ECO:0007669"/>
    <property type="project" value="TreeGrafter"/>
</dbReference>
<keyword evidence="3" id="KW-1185">Reference proteome</keyword>
<dbReference type="RefSeq" id="XP_030763220.1">
    <property type="nucleotide sequence ID" value="XM_030907360.1"/>
</dbReference>
<comment type="similarity">
    <text evidence="1">Belongs to the SAPAP family.</text>
</comment>
<accession>A0A6J2YK19</accession>
<protein>
    <submittedName>
        <fullName evidence="4">Uncharacterized protein LOC115887844</fullName>
    </submittedName>
</protein>
<feature type="region of interest" description="Disordered" evidence="2">
    <location>
        <begin position="283"/>
        <end position="319"/>
    </location>
</feature>
<organism evidence="3 4">
    <name type="scientific">Sitophilus oryzae</name>
    <name type="common">Rice weevil</name>
    <name type="synonym">Curculio oryzae</name>
    <dbReference type="NCBI Taxonomy" id="7048"/>
    <lineage>
        <taxon>Eukaryota</taxon>
        <taxon>Metazoa</taxon>
        <taxon>Ecdysozoa</taxon>
        <taxon>Arthropoda</taxon>
        <taxon>Hexapoda</taxon>
        <taxon>Insecta</taxon>
        <taxon>Pterygota</taxon>
        <taxon>Neoptera</taxon>
        <taxon>Endopterygota</taxon>
        <taxon>Coleoptera</taxon>
        <taxon>Polyphaga</taxon>
        <taxon>Cucujiformia</taxon>
        <taxon>Curculionidae</taxon>
        <taxon>Dryophthorinae</taxon>
        <taxon>Sitophilus</taxon>
    </lineage>
</organism>
<evidence type="ECO:0000256" key="2">
    <source>
        <dbReference type="SAM" id="MobiDB-lite"/>
    </source>
</evidence>
<dbReference type="PANTHER" id="PTHR12353:SF1">
    <property type="entry name" value="DISKS LARGE-ASSOCIATED PROTEIN 5"/>
    <property type="match status" value="1"/>
</dbReference>
<evidence type="ECO:0000313" key="3">
    <source>
        <dbReference type="Proteomes" id="UP000504635"/>
    </source>
</evidence>
<feature type="compositionally biased region" description="Basic and acidic residues" evidence="2">
    <location>
        <begin position="369"/>
        <end position="382"/>
    </location>
</feature>
<dbReference type="GO" id="GO:0005737">
    <property type="term" value="C:cytoplasm"/>
    <property type="evidence" value="ECO:0007669"/>
    <property type="project" value="TreeGrafter"/>
</dbReference>
<gene>
    <name evidence="4" type="primary">LOC115887844</name>
</gene>
<dbReference type="AlphaFoldDB" id="A0A6J2YK19"/>
<feature type="region of interest" description="Disordered" evidence="2">
    <location>
        <begin position="818"/>
        <end position="842"/>
    </location>
</feature>
<dbReference type="GO" id="GO:0005634">
    <property type="term" value="C:nucleus"/>
    <property type="evidence" value="ECO:0007669"/>
    <property type="project" value="TreeGrafter"/>
</dbReference>
<evidence type="ECO:0000313" key="4">
    <source>
        <dbReference type="RefSeq" id="XP_030763220.1"/>
    </source>
</evidence>
<dbReference type="GO" id="GO:0007346">
    <property type="term" value="P:regulation of mitotic cell cycle"/>
    <property type="evidence" value="ECO:0007669"/>
    <property type="project" value="TreeGrafter"/>
</dbReference>
<dbReference type="GeneID" id="115887844"/>
<evidence type="ECO:0000256" key="1">
    <source>
        <dbReference type="ARBA" id="ARBA00008839"/>
    </source>
</evidence>
<dbReference type="GO" id="GO:0031616">
    <property type="term" value="C:spindle pole centrosome"/>
    <property type="evidence" value="ECO:0007669"/>
    <property type="project" value="TreeGrafter"/>
</dbReference>
<feature type="compositionally biased region" description="Polar residues" evidence="2">
    <location>
        <begin position="291"/>
        <end position="319"/>
    </location>
</feature>
<dbReference type="KEGG" id="soy:115887844"/>
<name>A0A6J2YK19_SITOR</name>